<keyword evidence="2" id="KW-0285">Flavoprotein</keyword>
<sequence>MSSHYDVIIAGAGSFGMSAGYYLALAGVRVLLIDAGDPPHSLGSHHGSTRIVRTAYTMGAAYVKLALRAQQLWKQLEEQSAELRTADEAYHGPLFERTGAISVGPSGSAFIRSKTDSCTAFSIPHRLLTASDIRREWPGLSVSDSMEGLYEPEAGVLYSERIIRVLRQLALAQGAELLAHTQVHGIEAGSGGHAVHTSNGSFTADRVLVSAGAWAGRLFPELAAVTPIRKAVGWFEAPNPLYGAERLPVFIINNGGDEEYFGFPDLDGSGLKIGRHDGGREVLYGQPLPAFGTYKEDEDELRFALERFLPGAGRLRDGQVCLYERSPGERFWLGEVPGRTGVWFAGGGSGHGFKFASAIGEAMSLALTGRQAESDLDWPAFSLPSSIK</sequence>
<dbReference type="GO" id="GO:0050131">
    <property type="term" value="F:N-methyl-L-amino-acid oxidase activity"/>
    <property type="evidence" value="ECO:0007669"/>
    <property type="project" value="UniProtKB-EC"/>
</dbReference>
<dbReference type="Gene3D" id="3.50.50.60">
    <property type="entry name" value="FAD/NAD(P)-binding domain"/>
    <property type="match status" value="1"/>
</dbReference>
<dbReference type="EMBL" id="JBHMAG010000003">
    <property type="protein sequence ID" value="MFB9750433.1"/>
    <property type="molecule type" value="Genomic_DNA"/>
</dbReference>
<evidence type="ECO:0000313" key="6">
    <source>
        <dbReference type="EMBL" id="MFB9750433.1"/>
    </source>
</evidence>
<evidence type="ECO:0000259" key="5">
    <source>
        <dbReference type="Pfam" id="PF01266"/>
    </source>
</evidence>
<dbReference type="PANTHER" id="PTHR10961:SF7">
    <property type="entry name" value="FAD DEPENDENT OXIDOREDUCTASE DOMAIN-CONTAINING PROTEIN"/>
    <property type="match status" value="1"/>
</dbReference>
<accession>A0ABV5VQ80</accession>
<dbReference type="InterPro" id="IPR006076">
    <property type="entry name" value="FAD-dep_OxRdtase"/>
</dbReference>
<reference evidence="6 7" key="1">
    <citation type="submission" date="2024-09" db="EMBL/GenBank/DDBJ databases">
        <authorList>
            <person name="Sun Q."/>
            <person name="Mori K."/>
        </authorList>
    </citation>
    <scope>NUCLEOTIDE SEQUENCE [LARGE SCALE GENOMIC DNA]</scope>
    <source>
        <strain evidence="6 7">JCM 12520</strain>
    </source>
</reference>
<keyword evidence="7" id="KW-1185">Reference proteome</keyword>
<comment type="caution">
    <text evidence="6">The sequence shown here is derived from an EMBL/GenBank/DDBJ whole genome shotgun (WGS) entry which is preliminary data.</text>
</comment>
<gene>
    <name evidence="6" type="primary">solA</name>
    <name evidence="6" type="ORF">ACFFNY_02520</name>
</gene>
<dbReference type="InterPro" id="IPR045170">
    <property type="entry name" value="MTOX"/>
</dbReference>
<dbReference type="InterPro" id="IPR036188">
    <property type="entry name" value="FAD/NAD-bd_sf"/>
</dbReference>
<dbReference type="NCBIfam" id="NF008425">
    <property type="entry name" value="PRK11259.1"/>
    <property type="match status" value="1"/>
</dbReference>
<evidence type="ECO:0000313" key="7">
    <source>
        <dbReference type="Proteomes" id="UP001589619"/>
    </source>
</evidence>
<keyword evidence="4 6" id="KW-0560">Oxidoreductase</keyword>
<evidence type="ECO:0000256" key="4">
    <source>
        <dbReference type="ARBA" id="ARBA00023002"/>
    </source>
</evidence>
<dbReference type="PANTHER" id="PTHR10961">
    <property type="entry name" value="PEROXISOMAL SARCOSINE OXIDASE"/>
    <property type="match status" value="1"/>
</dbReference>
<dbReference type="SUPFAM" id="SSF51905">
    <property type="entry name" value="FAD/NAD(P)-binding domain"/>
    <property type="match status" value="1"/>
</dbReference>
<dbReference type="EC" id="1.5.3.2" evidence="6"/>
<dbReference type="RefSeq" id="WP_344907193.1">
    <property type="nucleotide sequence ID" value="NZ_BAAAYO010000005.1"/>
</dbReference>
<comment type="cofactor">
    <cofactor evidence="1">
        <name>FAD</name>
        <dbReference type="ChEBI" id="CHEBI:57692"/>
    </cofactor>
</comment>
<name>A0ABV5VQ80_9BACL</name>
<proteinExistence type="predicted"/>
<dbReference type="Pfam" id="PF01266">
    <property type="entry name" value="DAO"/>
    <property type="match status" value="1"/>
</dbReference>
<protein>
    <submittedName>
        <fullName evidence="6">N-methyl-L-tryptophan oxidase</fullName>
        <ecNumber evidence="6">1.5.3.2</ecNumber>
    </submittedName>
</protein>
<keyword evidence="3" id="KW-0274">FAD</keyword>
<evidence type="ECO:0000256" key="2">
    <source>
        <dbReference type="ARBA" id="ARBA00022630"/>
    </source>
</evidence>
<dbReference type="Proteomes" id="UP001589619">
    <property type="component" value="Unassembled WGS sequence"/>
</dbReference>
<feature type="domain" description="FAD dependent oxidoreductase" evidence="5">
    <location>
        <begin position="6"/>
        <end position="363"/>
    </location>
</feature>
<evidence type="ECO:0000256" key="1">
    <source>
        <dbReference type="ARBA" id="ARBA00001974"/>
    </source>
</evidence>
<organism evidence="6 7">
    <name type="scientific">Paenibacillus hodogayensis</name>
    <dbReference type="NCBI Taxonomy" id="279208"/>
    <lineage>
        <taxon>Bacteria</taxon>
        <taxon>Bacillati</taxon>
        <taxon>Bacillota</taxon>
        <taxon>Bacilli</taxon>
        <taxon>Bacillales</taxon>
        <taxon>Paenibacillaceae</taxon>
        <taxon>Paenibacillus</taxon>
    </lineage>
</organism>
<dbReference type="Gene3D" id="3.30.9.10">
    <property type="entry name" value="D-Amino Acid Oxidase, subunit A, domain 2"/>
    <property type="match status" value="1"/>
</dbReference>
<dbReference type="SUPFAM" id="SSF54373">
    <property type="entry name" value="FAD-linked reductases, C-terminal domain"/>
    <property type="match status" value="1"/>
</dbReference>
<evidence type="ECO:0000256" key="3">
    <source>
        <dbReference type="ARBA" id="ARBA00022827"/>
    </source>
</evidence>